<reference evidence="8 9" key="1">
    <citation type="submission" date="2018-06" db="EMBL/GenBank/DDBJ databases">
        <authorList>
            <consortium name="Pathogen Informatics"/>
            <person name="Doyle S."/>
        </authorList>
    </citation>
    <scope>NUCLEOTIDE SEQUENCE [LARGE SCALE GENOMIC DNA]</scope>
    <source>
        <strain evidence="8 9">NCTC11819</strain>
    </source>
</reference>
<evidence type="ECO:0000313" key="8">
    <source>
        <dbReference type="EMBL" id="STO16793.1"/>
    </source>
</evidence>
<evidence type="ECO:0000256" key="6">
    <source>
        <dbReference type="RuleBase" id="RU003943"/>
    </source>
</evidence>
<dbReference type="InterPro" id="IPR037294">
    <property type="entry name" value="ABC_BtuC-like"/>
</dbReference>
<protein>
    <submittedName>
        <fullName evidence="8">Manganese transport system membrane protein mntB</fullName>
    </submittedName>
</protein>
<name>A0A2J9KSK8_9ACTO</name>
<keyword evidence="3 6" id="KW-0812">Transmembrane</keyword>
<dbReference type="RefSeq" id="WP_004016341.1">
    <property type="nucleotide sequence ID" value="NZ_JACHMA010000001.1"/>
</dbReference>
<dbReference type="PANTHER" id="PTHR30477:SF13">
    <property type="entry name" value="IRON TRANSPORT SYSTEM MEMBRANE PROTEIN HI_0360-RELATED"/>
    <property type="match status" value="1"/>
</dbReference>
<evidence type="ECO:0000313" key="9">
    <source>
        <dbReference type="Proteomes" id="UP000255284"/>
    </source>
</evidence>
<feature type="transmembrane region" description="Helical" evidence="7">
    <location>
        <begin position="78"/>
        <end position="105"/>
    </location>
</feature>
<evidence type="ECO:0000256" key="4">
    <source>
        <dbReference type="ARBA" id="ARBA00022989"/>
    </source>
</evidence>
<dbReference type="Proteomes" id="UP000255284">
    <property type="component" value="Unassembled WGS sequence"/>
</dbReference>
<feature type="transmembrane region" description="Helical" evidence="7">
    <location>
        <begin position="272"/>
        <end position="291"/>
    </location>
</feature>
<feature type="transmembrane region" description="Helical" evidence="7">
    <location>
        <begin position="41"/>
        <end position="66"/>
    </location>
</feature>
<evidence type="ECO:0000256" key="2">
    <source>
        <dbReference type="ARBA" id="ARBA00008034"/>
    </source>
</evidence>
<keyword evidence="4 7" id="KW-1133">Transmembrane helix</keyword>
<feature type="transmembrane region" description="Helical" evidence="7">
    <location>
        <begin position="245"/>
        <end position="266"/>
    </location>
</feature>
<dbReference type="GO" id="GO:0043190">
    <property type="term" value="C:ATP-binding cassette (ABC) transporter complex"/>
    <property type="evidence" value="ECO:0007669"/>
    <property type="project" value="InterPro"/>
</dbReference>
<proteinExistence type="inferred from homology"/>
<dbReference type="GeneID" id="61168566"/>
<feature type="transmembrane region" description="Helical" evidence="7">
    <location>
        <begin position="156"/>
        <end position="174"/>
    </location>
</feature>
<comment type="subcellular location">
    <subcellularLocation>
        <location evidence="6">Cell membrane</location>
        <topology evidence="6">Multi-pass membrane protein</topology>
    </subcellularLocation>
    <subcellularLocation>
        <location evidence="1">Membrane</location>
        <topology evidence="1">Multi-pass membrane protein</topology>
    </subcellularLocation>
</comment>
<dbReference type="SUPFAM" id="SSF81345">
    <property type="entry name" value="ABC transporter involved in vitamin B12 uptake, BtuC"/>
    <property type="match status" value="1"/>
</dbReference>
<feature type="transmembrane region" description="Helical" evidence="7">
    <location>
        <begin position="117"/>
        <end position="136"/>
    </location>
</feature>
<keyword evidence="6" id="KW-0813">Transport</keyword>
<accession>A0A2J9KSK8</accession>
<dbReference type="GO" id="GO:0071281">
    <property type="term" value="P:cellular response to iron ion"/>
    <property type="evidence" value="ECO:0007669"/>
    <property type="project" value="UniProtKB-ARBA"/>
</dbReference>
<evidence type="ECO:0000256" key="1">
    <source>
        <dbReference type="ARBA" id="ARBA00004141"/>
    </source>
</evidence>
<evidence type="ECO:0000256" key="3">
    <source>
        <dbReference type="ARBA" id="ARBA00022692"/>
    </source>
</evidence>
<comment type="similarity">
    <text evidence="2 6">Belongs to the ABC-3 integral membrane protein family.</text>
</comment>
<dbReference type="FunFam" id="1.10.3470.10:FF:000003">
    <property type="entry name" value="Iron ABC transporter permease SitD"/>
    <property type="match status" value="1"/>
</dbReference>
<evidence type="ECO:0000256" key="5">
    <source>
        <dbReference type="ARBA" id="ARBA00023136"/>
    </source>
</evidence>
<evidence type="ECO:0000256" key="7">
    <source>
        <dbReference type="SAM" id="Phobius"/>
    </source>
</evidence>
<dbReference type="InterPro" id="IPR001626">
    <property type="entry name" value="ABC_TroCD"/>
</dbReference>
<dbReference type="Pfam" id="PF00950">
    <property type="entry name" value="ABC-3"/>
    <property type="match status" value="1"/>
</dbReference>
<organism evidence="8 9">
    <name type="scientific">Mobiluncus mulieris</name>
    <dbReference type="NCBI Taxonomy" id="2052"/>
    <lineage>
        <taxon>Bacteria</taxon>
        <taxon>Bacillati</taxon>
        <taxon>Actinomycetota</taxon>
        <taxon>Actinomycetes</taxon>
        <taxon>Actinomycetales</taxon>
        <taxon>Actinomycetaceae</taxon>
        <taxon>Mobiluncus</taxon>
    </lineage>
</organism>
<dbReference type="GO" id="GO:0010043">
    <property type="term" value="P:response to zinc ion"/>
    <property type="evidence" value="ECO:0007669"/>
    <property type="project" value="TreeGrafter"/>
</dbReference>
<dbReference type="PANTHER" id="PTHR30477">
    <property type="entry name" value="ABC-TRANSPORTER METAL-BINDING PROTEIN"/>
    <property type="match status" value="1"/>
</dbReference>
<sequence>MNVLAYVPEWHLMNPAATTKTTDWLEAITDMWHQGFMVRGILVTGVAAAVCAVLSCWLILIGWSLLGDALSHAILPGIVVSYLLGAPFAIGALIAALVVVGLIGAVRGRGRVKEDTAIGVVFTTMFASGLVLISLFPSHIDLHHILFGDMLGITRADMWQVLILSPIALVVLLVKRQDLVLYAFDKTHAHTIGLSTRRLAAILLVCLSLTVVVAMQAVGAILIVALVITPGATARLLTSSFNRMLWVAPLVSVGCVVLGAYISYWFDTASGATVVALEGVLFLVVWGVDLLRRRSVS</sequence>
<keyword evidence="5 7" id="KW-0472">Membrane</keyword>
<dbReference type="EMBL" id="UGGQ01000006">
    <property type="protein sequence ID" value="STO16793.1"/>
    <property type="molecule type" value="Genomic_DNA"/>
</dbReference>
<dbReference type="GO" id="GO:0055085">
    <property type="term" value="P:transmembrane transport"/>
    <property type="evidence" value="ECO:0007669"/>
    <property type="project" value="InterPro"/>
</dbReference>
<dbReference type="CDD" id="cd06550">
    <property type="entry name" value="TM_ABC_iron-siderophores_like"/>
    <property type="match status" value="1"/>
</dbReference>
<gene>
    <name evidence="8" type="primary">mntB_2</name>
    <name evidence="8" type="ORF">NCTC11819_01369</name>
</gene>
<dbReference type="Gene3D" id="1.10.3470.10">
    <property type="entry name" value="ABC transporter involved in vitamin B12 uptake, BtuC"/>
    <property type="match status" value="1"/>
</dbReference>
<comment type="caution">
    <text evidence="8">The sequence shown here is derived from an EMBL/GenBank/DDBJ whole genome shotgun (WGS) entry which is preliminary data.</text>
</comment>
<dbReference type="AlphaFoldDB" id="A0A2J9KSK8"/>